<name>A0A5B7SRY0_9FLAO</name>
<dbReference type="CDD" id="cd00081">
    <property type="entry name" value="Hint"/>
    <property type="match status" value="1"/>
</dbReference>
<proteinExistence type="predicted"/>
<dbReference type="InterPro" id="IPR003343">
    <property type="entry name" value="Big_2"/>
</dbReference>
<dbReference type="InterPro" id="IPR036844">
    <property type="entry name" value="Hint_dom_sf"/>
</dbReference>
<dbReference type="SMART" id="SM00635">
    <property type="entry name" value="BID_2"/>
    <property type="match status" value="1"/>
</dbReference>
<dbReference type="InterPro" id="IPR032179">
    <property type="entry name" value="Cry22Aa_Ig-like"/>
</dbReference>
<dbReference type="SUPFAM" id="SSF51294">
    <property type="entry name" value="Hedgehog/intein (Hint) domain"/>
    <property type="match status" value="1"/>
</dbReference>
<protein>
    <submittedName>
        <fullName evidence="2">DUF5011 domain-containing protein</fullName>
    </submittedName>
</protein>
<dbReference type="InterPro" id="IPR038707">
    <property type="entry name" value="TraQ_sf"/>
</dbReference>
<evidence type="ECO:0000259" key="1">
    <source>
        <dbReference type="PROSITE" id="PS51148"/>
    </source>
</evidence>
<dbReference type="GO" id="GO:0016539">
    <property type="term" value="P:intein-mediated protein splicing"/>
    <property type="evidence" value="ECO:0007669"/>
    <property type="project" value="InterPro"/>
</dbReference>
<sequence length="1158" mass="122967">MKKIGNFIFYLLVSLIVIIACTKEIGFVTEVEFDLVNQYQDEGFINQGLQTTFTILPEAEVEEASYSFIYKILQGQGYFENSGIRIAPEETMPFSSLTASLTFVGTRVGKHIIEFTVIDNYGFEKKSDLVYNVNDVPVQWVASSAYSQIQLNKEASIALSLSGSDINNNVTYTAYYTLNGFDGTFGPEEVGGFTLTDGYDAISIGSYRFTFVPNEIGSAVITFFLRDVNGQEVQTEVEFEVVQDISVSNIVVSQENPDANGAIRQLIATVLPENASDSSVNWISDNPTIASVDENGLLTGLTAGTVIITATSVSNPDVSGSIQITIAGISPEDGTDITAFALPDQISANIDYVSHTITVNVANGAALNVVPSIFNVSPGASTFPMAEQERNFNSTVQYTITAANGNQQVWTINSVVVESDLKSIDSFIINGVIGAISGTNIELTLPSGTDLTVLSPIIGYTGASINPNSGAAQDFSGPVQYTVTATDGSQLQYTVSVNVSASSEKSIDSFAINGVAGMFSGTNINLTLPSGTDLTTLLPIIGFTGISVSPNSGATQDFSGPVQYTVTAADGSQLQYTVSVNVLASSEKSIDSFTINGVAGMFSGTNINLTLPSGTDLTTLLPIIGFTGISVSPNSGATQDFSGPVQYTVTAADGSQLQYTVSVNVSASSEKSIDSFTINGVAGMFSGTNINLTLPSGTDLTTLSPIIGFTGISVSPNSGAAQNFTSQVLYTVTAEDASVIQYAVNVSLAPSSEKTIDNFAINGFDAFINGTVISLTLPSGTELTSLSPAIDYSGASISPETGVARNFSGPVDYIVTAEDNTQVIYTVNVTLSASSVKSIDDFIIDGVSGTISGTTITLTLPAGTDVTSLVPTIVYSGNLLTPASGIARNFTNEVNYTVEAEDGSQIEYSVEILVALDTTRPEISLIGPPVIIVDRGDTYNDEGATAFDNVDGDITANIVTVNNVNTDVAGNYTVTYDVVDNAGNSAVTVTREVTVEFVIVSCFVEGTKISMSDGSKKNIEDVDVGDRVLTYNTVTHRLEEGTVEELVTPIHLNFVELYFENGVMNTNTLDHPYYVNNKGWSSMAPQETKSKYGLEVKQLEEDDVVIFYDDIGLTETRLVKSILKSKEQKTYNLYRVSTNHNFFANGILVHNKYNGTPN</sequence>
<accession>A0A5B7SRY0</accession>
<dbReference type="Pfam" id="PF02368">
    <property type="entry name" value="Big_2"/>
    <property type="match status" value="1"/>
</dbReference>
<dbReference type="NCBIfam" id="TIGR01443">
    <property type="entry name" value="intein_Cterm"/>
    <property type="match status" value="1"/>
</dbReference>
<dbReference type="SMART" id="SM00536">
    <property type="entry name" value="AXH"/>
    <property type="match status" value="1"/>
</dbReference>
<dbReference type="Gene3D" id="2.60.40.2410">
    <property type="entry name" value="Uncharacterised protein PF12988, DUF3872"/>
    <property type="match status" value="2"/>
</dbReference>
<dbReference type="GO" id="GO:0003723">
    <property type="term" value="F:RNA binding"/>
    <property type="evidence" value="ECO:0007669"/>
    <property type="project" value="InterPro"/>
</dbReference>
<dbReference type="Gene3D" id="2.60.40.1080">
    <property type="match status" value="1"/>
</dbReference>
<dbReference type="AlphaFoldDB" id="A0A5B7SRY0"/>
<dbReference type="InterPro" id="IPR003652">
    <property type="entry name" value="Ataxin_AXH_dom"/>
</dbReference>
<dbReference type="SUPFAM" id="SSF49373">
    <property type="entry name" value="Invasin/intimin cell-adhesion fragments"/>
    <property type="match status" value="1"/>
</dbReference>
<dbReference type="RefSeq" id="WP_138852134.1">
    <property type="nucleotide sequence ID" value="NZ_CP040710.1"/>
</dbReference>
<dbReference type="InterPro" id="IPR006141">
    <property type="entry name" value="Intein_N"/>
</dbReference>
<evidence type="ECO:0000313" key="3">
    <source>
        <dbReference type="Proteomes" id="UP000310017"/>
    </source>
</evidence>
<dbReference type="OrthoDB" id="1466621at2"/>
<dbReference type="Gene3D" id="2.60.40.10">
    <property type="entry name" value="Immunoglobulins"/>
    <property type="match status" value="1"/>
</dbReference>
<dbReference type="EMBL" id="CP040710">
    <property type="protein sequence ID" value="QCW99782.1"/>
    <property type="molecule type" value="Genomic_DNA"/>
</dbReference>
<feature type="domain" description="AXH" evidence="1">
    <location>
        <begin position="991"/>
        <end position="1116"/>
    </location>
</feature>
<dbReference type="PROSITE" id="PS51148">
    <property type="entry name" value="AXH"/>
    <property type="match status" value="1"/>
</dbReference>
<dbReference type="PROSITE" id="PS50818">
    <property type="entry name" value="INTEIN_C_TER"/>
    <property type="match status" value="1"/>
</dbReference>
<evidence type="ECO:0000313" key="2">
    <source>
        <dbReference type="EMBL" id="QCW99782.1"/>
    </source>
</evidence>
<gene>
    <name evidence="2" type="ORF">FGM00_06595</name>
</gene>
<dbReference type="InterPro" id="IPR013783">
    <property type="entry name" value="Ig-like_fold"/>
</dbReference>
<organism evidence="2 3">
    <name type="scientific">Aggregatimonas sangjinii</name>
    <dbReference type="NCBI Taxonomy" id="2583587"/>
    <lineage>
        <taxon>Bacteria</taxon>
        <taxon>Pseudomonadati</taxon>
        <taxon>Bacteroidota</taxon>
        <taxon>Flavobacteriia</taxon>
        <taxon>Flavobacteriales</taxon>
        <taxon>Flavobacteriaceae</taxon>
        <taxon>Aggregatimonas</taxon>
    </lineage>
</organism>
<dbReference type="InterPro" id="IPR008964">
    <property type="entry name" value="Invasin/intimin_cell_adhesion"/>
</dbReference>
<dbReference type="KEGG" id="asag:FGM00_06595"/>
<keyword evidence="3" id="KW-1185">Reference proteome</keyword>
<dbReference type="PROSITE" id="PS50817">
    <property type="entry name" value="INTEIN_N_TER"/>
    <property type="match status" value="1"/>
</dbReference>
<dbReference type="InterPro" id="IPR030934">
    <property type="entry name" value="Intein_C"/>
</dbReference>
<dbReference type="Gene3D" id="2.170.16.10">
    <property type="entry name" value="Hedgehog/Intein (Hint) domain"/>
    <property type="match status" value="1"/>
</dbReference>
<dbReference type="Pfam" id="PF08517">
    <property type="entry name" value="AXH"/>
    <property type="match status" value="1"/>
</dbReference>
<dbReference type="Gene3D" id="2.60.40.2340">
    <property type="match status" value="7"/>
</dbReference>
<dbReference type="Proteomes" id="UP000310017">
    <property type="component" value="Chromosome"/>
</dbReference>
<dbReference type="Pfam" id="PF16403">
    <property type="entry name" value="Bact_surface_Ig-like"/>
    <property type="match status" value="1"/>
</dbReference>
<reference evidence="2 3" key="1">
    <citation type="submission" date="2019-05" db="EMBL/GenBank/DDBJ databases">
        <title>Genome sequencing of F202Z8.</title>
        <authorList>
            <person name="Kwon Y.M."/>
        </authorList>
    </citation>
    <scope>NUCLEOTIDE SEQUENCE [LARGE SCALE GENOMIC DNA]</scope>
    <source>
        <strain evidence="2 3">F202Z8</strain>
    </source>
</reference>
<dbReference type="PROSITE" id="PS51257">
    <property type="entry name" value="PROKAR_LIPOPROTEIN"/>
    <property type="match status" value="1"/>
</dbReference>